<protein>
    <submittedName>
        <fullName evidence="2">Uncharacterized protein</fullName>
    </submittedName>
</protein>
<sequence length="164" mass="18476">MLLFVIICSIIFFIGIPVWMIGLGIKQGERKIDLQIEHLELHMPTQAVEETNIEQQTKTVKANAASIRTTLKKLVTRTKKMPIEAVNATQSTNKGDKTTSKEQRMIIGKLQQLIVVLQELPVALRKKLPGYIYPSKDVLLADEKLKITAKQKLIKQQATLSSDK</sequence>
<keyword evidence="1" id="KW-1133">Transmembrane helix</keyword>
<evidence type="ECO:0000313" key="3">
    <source>
        <dbReference type="Proteomes" id="UP000245938"/>
    </source>
</evidence>
<dbReference type="EMBL" id="QFVR01000005">
    <property type="protein sequence ID" value="PWI25933.1"/>
    <property type="molecule type" value="Genomic_DNA"/>
</dbReference>
<accession>A0A2U3AN16</accession>
<keyword evidence="1" id="KW-0472">Membrane</keyword>
<gene>
    <name evidence="2" type="ORF">DEX24_05215</name>
</gene>
<keyword evidence="1" id="KW-0812">Transmembrane</keyword>
<proteinExistence type="predicted"/>
<comment type="caution">
    <text evidence="2">The sequence shown here is derived from an EMBL/GenBank/DDBJ whole genome shotgun (WGS) entry which is preliminary data.</text>
</comment>
<keyword evidence="3" id="KW-1185">Reference proteome</keyword>
<dbReference type="AlphaFoldDB" id="A0A2U3AN16"/>
<organism evidence="2 3">
    <name type="scientific">Kurthia sibirica</name>
    <dbReference type="NCBI Taxonomy" id="202750"/>
    <lineage>
        <taxon>Bacteria</taxon>
        <taxon>Bacillati</taxon>
        <taxon>Bacillota</taxon>
        <taxon>Bacilli</taxon>
        <taxon>Bacillales</taxon>
        <taxon>Caryophanaceae</taxon>
        <taxon>Kurthia</taxon>
    </lineage>
</organism>
<reference evidence="2 3" key="1">
    <citation type="submission" date="2018-05" db="EMBL/GenBank/DDBJ databases">
        <title>Kurthia sibirica genome sequence.</title>
        <authorList>
            <person name="Maclea K.S."/>
            <person name="Goen A.E."/>
        </authorList>
    </citation>
    <scope>NUCLEOTIDE SEQUENCE [LARGE SCALE GENOMIC DNA]</scope>
    <source>
        <strain evidence="2 3">ATCC 49154</strain>
    </source>
</reference>
<evidence type="ECO:0000313" key="2">
    <source>
        <dbReference type="EMBL" id="PWI25933.1"/>
    </source>
</evidence>
<feature type="transmembrane region" description="Helical" evidence="1">
    <location>
        <begin position="6"/>
        <end position="25"/>
    </location>
</feature>
<dbReference type="Proteomes" id="UP000245938">
    <property type="component" value="Unassembled WGS sequence"/>
</dbReference>
<evidence type="ECO:0000256" key="1">
    <source>
        <dbReference type="SAM" id="Phobius"/>
    </source>
</evidence>
<dbReference type="RefSeq" id="WP_109305354.1">
    <property type="nucleotide sequence ID" value="NZ_BJUF01000051.1"/>
</dbReference>
<name>A0A2U3AN16_9BACL</name>